<name>A0A392VKF2_9FABA</name>
<protein>
    <submittedName>
        <fullName evidence="1">Uncharacterized protein</fullName>
    </submittedName>
</protein>
<reference evidence="1 2" key="1">
    <citation type="journal article" date="2018" name="Front. Plant Sci.">
        <title>Red Clover (Trifolium pratense) and Zigzag Clover (T. medium) - A Picture of Genomic Similarities and Differences.</title>
        <authorList>
            <person name="Dluhosova J."/>
            <person name="Istvanek J."/>
            <person name="Nedelnik J."/>
            <person name="Repkova J."/>
        </authorList>
    </citation>
    <scope>NUCLEOTIDE SEQUENCE [LARGE SCALE GENOMIC DNA]</scope>
    <source>
        <strain evidence="2">cv. 10/8</strain>
        <tissue evidence="1">Leaf</tissue>
    </source>
</reference>
<comment type="caution">
    <text evidence="1">The sequence shown here is derived from an EMBL/GenBank/DDBJ whole genome shotgun (WGS) entry which is preliminary data.</text>
</comment>
<accession>A0A392VKF2</accession>
<dbReference type="Proteomes" id="UP000265520">
    <property type="component" value="Unassembled WGS sequence"/>
</dbReference>
<dbReference type="AlphaFoldDB" id="A0A392VKF2"/>
<evidence type="ECO:0000313" key="2">
    <source>
        <dbReference type="Proteomes" id="UP000265520"/>
    </source>
</evidence>
<organism evidence="1 2">
    <name type="scientific">Trifolium medium</name>
    <dbReference type="NCBI Taxonomy" id="97028"/>
    <lineage>
        <taxon>Eukaryota</taxon>
        <taxon>Viridiplantae</taxon>
        <taxon>Streptophyta</taxon>
        <taxon>Embryophyta</taxon>
        <taxon>Tracheophyta</taxon>
        <taxon>Spermatophyta</taxon>
        <taxon>Magnoliopsida</taxon>
        <taxon>eudicotyledons</taxon>
        <taxon>Gunneridae</taxon>
        <taxon>Pentapetalae</taxon>
        <taxon>rosids</taxon>
        <taxon>fabids</taxon>
        <taxon>Fabales</taxon>
        <taxon>Fabaceae</taxon>
        <taxon>Papilionoideae</taxon>
        <taxon>50 kb inversion clade</taxon>
        <taxon>NPAAA clade</taxon>
        <taxon>Hologalegina</taxon>
        <taxon>IRL clade</taxon>
        <taxon>Trifolieae</taxon>
        <taxon>Trifolium</taxon>
    </lineage>
</organism>
<proteinExistence type="predicted"/>
<feature type="non-terminal residue" evidence="1">
    <location>
        <position position="35"/>
    </location>
</feature>
<keyword evidence="2" id="KW-1185">Reference proteome</keyword>
<evidence type="ECO:0000313" key="1">
    <source>
        <dbReference type="EMBL" id="MCI88864.1"/>
    </source>
</evidence>
<dbReference type="EMBL" id="LXQA011204277">
    <property type="protein sequence ID" value="MCI88864.1"/>
    <property type="molecule type" value="Genomic_DNA"/>
</dbReference>
<sequence length="35" mass="3692">MVVMNCNGVGGGCEIVWVFYGGWWIDCGGDVAALL</sequence>